<sequence length="94" mass="9680">MSATPQNQESLLTAQHVGNASALNPHTNPWRPATASPQGLGEDATPEQPNPNPSASVMDSVTPQPAPTTVDPSNQTSTQKTIAAGDKAPPSWGK</sequence>
<gene>
    <name evidence="2" type="ORF">EVJ58_g3761</name>
</gene>
<reference evidence="2 3" key="1">
    <citation type="submission" date="2019-01" db="EMBL/GenBank/DDBJ databases">
        <title>Genome sequencing of the rare red list fungi Fomitopsis rosea.</title>
        <authorList>
            <person name="Buettner E."/>
            <person name="Kellner H."/>
        </authorList>
    </citation>
    <scope>NUCLEOTIDE SEQUENCE [LARGE SCALE GENOMIC DNA]</scope>
    <source>
        <strain evidence="2 3">DSM 105464</strain>
    </source>
</reference>
<feature type="compositionally biased region" description="Polar residues" evidence="1">
    <location>
        <begin position="70"/>
        <end position="81"/>
    </location>
</feature>
<dbReference type="EMBL" id="SEKV01000160">
    <property type="protein sequence ID" value="TFY62601.1"/>
    <property type="molecule type" value="Genomic_DNA"/>
</dbReference>
<evidence type="ECO:0000313" key="3">
    <source>
        <dbReference type="Proteomes" id="UP000298390"/>
    </source>
</evidence>
<feature type="compositionally biased region" description="Polar residues" evidence="1">
    <location>
        <begin position="1"/>
        <end position="27"/>
    </location>
</feature>
<organism evidence="2 3">
    <name type="scientific">Rhodofomes roseus</name>
    <dbReference type="NCBI Taxonomy" id="34475"/>
    <lineage>
        <taxon>Eukaryota</taxon>
        <taxon>Fungi</taxon>
        <taxon>Dikarya</taxon>
        <taxon>Basidiomycota</taxon>
        <taxon>Agaricomycotina</taxon>
        <taxon>Agaricomycetes</taxon>
        <taxon>Polyporales</taxon>
        <taxon>Rhodofomes</taxon>
    </lineage>
</organism>
<feature type="compositionally biased region" description="Polar residues" evidence="1">
    <location>
        <begin position="53"/>
        <end position="63"/>
    </location>
</feature>
<dbReference type="AlphaFoldDB" id="A0A4Y9YMA8"/>
<comment type="caution">
    <text evidence="2">The sequence shown here is derived from an EMBL/GenBank/DDBJ whole genome shotgun (WGS) entry which is preliminary data.</text>
</comment>
<dbReference type="Proteomes" id="UP000298390">
    <property type="component" value="Unassembled WGS sequence"/>
</dbReference>
<protein>
    <submittedName>
        <fullName evidence="2">Uncharacterized protein</fullName>
    </submittedName>
</protein>
<accession>A0A4Y9YMA8</accession>
<evidence type="ECO:0000313" key="2">
    <source>
        <dbReference type="EMBL" id="TFY62601.1"/>
    </source>
</evidence>
<name>A0A4Y9YMA8_9APHY</name>
<evidence type="ECO:0000256" key="1">
    <source>
        <dbReference type="SAM" id="MobiDB-lite"/>
    </source>
</evidence>
<feature type="region of interest" description="Disordered" evidence="1">
    <location>
        <begin position="1"/>
        <end position="94"/>
    </location>
</feature>
<proteinExistence type="predicted"/>